<evidence type="ECO:0000313" key="3">
    <source>
        <dbReference type="EMBL" id="PLW51252.1"/>
    </source>
</evidence>
<keyword evidence="1" id="KW-0732">Signal</keyword>
<protein>
    <submittedName>
        <fullName evidence="3">Uncharacterized protein</fullName>
    </submittedName>
</protein>
<reference evidence="3 4" key="1">
    <citation type="submission" date="2017-11" db="EMBL/GenBank/DDBJ databases">
        <title>De novo assembly and phasing of dikaryotic genomes from two isolates of Puccinia coronata f. sp. avenae, the causal agent of oat crown rust.</title>
        <authorList>
            <person name="Miller M.E."/>
            <person name="Zhang Y."/>
            <person name="Omidvar V."/>
            <person name="Sperschneider J."/>
            <person name="Schwessinger B."/>
            <person name="Raley C."/>
            <person name="Palmer J.M."/>
            <person name="Garnica D."/>
            <person name="Upadhyaya N."/>
            <person name="Rathjen J."/>
            <person name="Taylor J.M."/>
            <person name="Park R.F."/>
            <person name="Dodds P.N."/>
            <person name="Hirsch C.D."/>
            <person name="Kianian S.F."/>
            <person name="Figueroa M."/>
        </authorList>
    </citation>
    <scope>NUCLEOTIDE SEQUENCE [LARGE SCALE GENOMIC DNA]</scope>
    <source>
        <strain evidence="3">12SD80</strain>
    </source>
</reference>
<feature type="chain" id="PRO_5014563811" evidence="1">
    <location>
        <begin position="23"/>
        <end position="203"/>
    </location>
</feature>
<proteinExistence type="predicted"/>
<evidence type="ECO:0000256" key="1">
    <source>
        <dbReference type="SAM" id="SignalP"/>
    </source>
</evidence>
<dbReference type="EMBL" id="PGCI01001226">
    <property type="protein sequence ID" value="PLW06379.1"/>
    <property type="molecule type" value="Genomic_DNA"/>
</dbReference>
<gene>
    <name evidence="3" type="ORF">PCASD_01033</name>
    <name evidence="2" type="ORF">PCASD_24710</name>
</gene>
<accession>A0A2N5VMN0</accession>
<dbReference type="EMBL" id="PGCI01000006">
    <property type="protein sequence ID" value="PLW51252.1"/>
    <property type="molecule type" value="Genomic_DNA"/>
</dbReference>
<sequence>MLLTFFTIAVPLLSSYYYGASAHHIDPSTNPNSTIESFSFLRQWSWTNADFDVIANYNLTQVMKLETKIVDHLLTGFGLTLTHLPSQEQLKVEINVERFPHVLPLLPNTSEVRRNMKSENLTQSYTWKRNFRGLAGVVKRDDDHKKVAYLKVETLGSDTLASAVHSKLPGTTNYTIITNGEVPLEVLISLYAGAAIRKDRCNW</sequence>
<organism evidence="3 4">
    <name type="scientific">Puccinia coronata f. sp. avenae</name>
    <dbReference type="NCBI Taxonomy" id="200324"/>
    <lineage>
        <taxon>Eukaryota</taxon>
        <taxon>Fungi</taxon>
        <taxon>Dikarya</taxon>
        <taxon>Basidiomycota</taxon>
        <taxon>Pucciniomycotina</taxon>
        <taxon>Pucciniomycetes</taxon>
        <taxon>Pucciniales</taxon>
        <taxon>Pucciniaceae</taxon>
        <taxon>Puccinia</taxon>
    </lineage>
</organism>
<evidence type="ECO:0000313" key="4">
    <source>
        <dbReference type="Proteomes" id="UP000235392"/>
    </source>
</evidence>
<evidence type="ECO:0000313" key="2">
    <source>
        <dbReference type="EMBL" id="PLW06379.1"/>
    </source>
</evidence>
<name>A0A2N5VMN0_9BASI</name>
<feature type="signal peptide" evidence="1">
    <location>
        <begin position="1"/>
        <end position="22"/>
    </location>
</feature>
<comment type="caution">
    <text evidence="3">The sequence shown here is derived from an EMBL/GenBank/DDBJ whole genome shotgun (WGS) entry which is preliminary data.</text>
</comment>
<dbReference type="Proteomes" id="UP000235392">
    <property type="component" value="Unassembled WGS sequence"/>
</dbReference>
<dbReference type="AlphaFoldDB" id="A0A2N5VMN0"/>